<feature type="transmembrane region" description="Helical" evidence="1">
    <location>
        <begin position="272"/>
        <end position="291"/>
    </location>
</feature>
<feature type="domain" description="Cyclin N-terminal" evidence="2">
    <location>
        <begin position="52"/>
        <end position="171"/>
    </location>
</feature>
<sequence>MRRIMERNCWDSSYIEPYLKDWLKYARESDEAEQQKIDNGDEFRIPYAGVQTEMISAIFSMASRFEIEPHAKYMAVHLLDRYLGLFFWELIADSEITESTLRRARSEMFSQIKLVLVSCLQIASKVALFSTGLGIPMVRDILQSVDPSHEYTRAIVFASEQRILKTLDFRIPYSLPIDAVQLFLAYSELPVTPELRETCLVLLDVAYLRHNEIFAELHLLARGKPYDRSHKDSRDFLKYEVNAGFIAAAVVVCSNFFFYLKKNVVMGCAAKLAALIDMSAVDVQIMANILFTNVIDKDDFKDMQAKIQHFQLKQKS</sequence>
<accession>A0ABD2X2A1</accession>
<dbReference type="PANTHER" id="PTHR21615">
    <property type="entry name" value="CYCLIN N-TERMINAL DOMAIN-CONTAINING PROTEIN 1"/>
    <property type="match status" value="1"/>
</dbReference>
<gene>
    <name evidence="3" type="ORF">TKK_007437</name>
</gene>
<feature type="transmembrane region" description="Helical" evidence="1">
    <location>
        <begin position="241"/>
        <end position="260"/>
    </location>
</feature>
<keyword evidence="4" id="KW-1185">Reference proteome</keyword>
<keyword evidence="1" id="KW-0472">Membrane</keyword>
<protein>
    <recommendedName>
        <fullName evidence="2">Cyclin N-terminal domain-containing protein</fullName>
    </recommendedName>
</protein>
<dbReference type="PANTHER" id="PTHR21615:SF2">
    <property type="entry name" value="CYCLIN N-TERMINAL DOMAIN-CONTAINING PROTEIN 1"/>
    <property type="match status" value="1"/>
</dbReference>
<dbReference type="Gene3D" id="1.10.472.10">
    <property type="entry name" value="Cyclin-like"/>
    <property type="match status" value="1"/>
</dbReference>
<dbReference type="Pfam" id="PF00134">
    <property type="entry name" value="Cyclin_N"/>
    <property type="match status" value="1"/>
</dbReference>
<dbReference type="InterPro" id="IPR006671">
    <property type="entry name" value="Cyclin_N"/>
</dbReference>
<evidence type="ECO:0000259" key="2">
    <source>
        <dbReference type="Pfam" id="PF00134"/>
    </source>
</evidence>
<evidence type="ECO:0000313" key="3">
    <source>
        <dbReference type="EMBL" id="KAL3399244.1"/>
    </source>
</evidence>
<dbReference type="SUPFAM" id="SSF47954">
    <property type="entry name" value="Cyclin-like"/>
    <property type="match status" value="1"/>
</dbReference>
<dbReference type="Proteomes" id="UP001627154">
    <property type="component" value="Unassembled WGS sequence"/>
</dbReference>
<evidence type="ECO:0000313" key="4">
    <source>
        <dbReference type="Proteomes" id="UP001627154"/>
    </source>
</evidence>
<reference evidence="3 4" key="1">
    <citation type="journal article" date="2024" name="bioRxiv">
        <title>A reference genome for Trichogramma kaykai: A tiny desert-dwelling parasitoid wasp with competing sex-ratio distorters.</title>
        <authorList>
            <person name="Culotta J."/>
            <person name="Lindsey A.R."/>
        </authorList>
    </citation>
    <scope>NUCLEOTIDE SEQUENCE [LARGE SCALE GENOMIC DNA]</scope>
    <source>
        <strain evidence="3 4">KSX58</strain>
    </source>
</reference>
<dbReference type="InterPro" id="IPR036915">
    <property type="entry name" value="Cyclin-like_sf"/>
</dbReference>
<proteinExistence type="predicted"/>
<name>A0ABD2X2A1_9HYME</name>
<comment type="caution">
    <text evidence="3">The sequence shown here is derived from an EMBL/GenBank/DDBJ whole genome shotgun (WGS) entry which is preliminary data.</text>
</comment>
<evidence type="ECO:0000256" key="1">
    <source>
        <dbReference type="SAM" id="Phobius"/>
    </source>
</evidence>
<keyword evidence="1" id="KW-0812">Transmembrane</keyword>
<dbReference type="AlphaFoldDB" id="A0ABD2X2A1"/>
<organism evidence="3 4">
    <name type="scientific">Trichogramma kaykai</name>
    <dbReference type="NCBI Taxonomy" id="54128"/>
    <lineage>
        <taxon>Eukaryota</taxon>
        <taxon>Metazoa</taxon>
        <taxon>Ecdysozoa</taxon>
        <taxon>Arthropoda</taxon>
        <taxon>Hexapoda</taxon>
        <taxon>Insecta</taxon>
        <taxon>Pterygota</taxon>
        <taxon>Neoptera</taxon>
        <taxon>Endopterygota</taxon>
        <taxon>Hymenoptera</taxon>
        <taxon>Apocrita</taxon>
        <taxon>Proctotrupomorpha</taxon>
        <taxon>Chalcidoidea</taxon>
        <taxon>Trichogrammatidae</taxon>
        <taxon>Trichogramma</taxon>
    </lineage>
</organism>
<keyword evidence="1" id="KW-1133">Transmembrane helix</keyword>
<dbReference type="EMBL" id="JBJJXI010000058">
    <property type="protein sequence ID" value="KAL3399244.1"/>
    <property type="molecule type" value="Genomic_DNA"/>
</dbReference>